<feature type="region of interest" description="Disordered" evidence="1">
    <location>
        <begin position="386"/>
        <end position="414"/>
    </location>
</feature>
<keyword evidence="3" id="KW-1185">Reference proteome</keyword>
<evidence type="ECO:0000313" key="3">
    <source>
        <dbReference type="Proteomes" id="UP001314205"/>
    </source>
</evidence>
<evidence type="ECO:0008006" key="4">
    <source>
        <dbReference type="Google" id="ProtNLM"/>
    </source>
</evidence>
<protein>
    <recommendedName>
        <fullName evidence="4">Retrovirus-related Gag polyprotein from transposon HMS-Beagle</fullName>
    </recommendedName>
</protein>
<gene>
    <name evidence="2" type="ORF">PARMNEM_LOCUS4067</name>
</gene>
<dbReference type="Proteomes" id="UP001314205">
    <property type="component" value="Unassembled WGS sequence"/>
</dbReference>
<proteinExistence type="predicted"/>
<organism evidence="2 3">
    <name type="scientific">Parnassius mnemosyne</name>
    <name type="common">clouded apollo</name>
    <dbReference type="NCBI Taxonomy" id="213953"/>
    <lineage>
        <taxon>Eukaryota</taxon>
        <taxon>Metazoa</taxon>
        <taxon>Ecdysozoa</taxon>
        <taxon>Arthropoda</taxon>
        <taxon>Hexapoda</taxon>
        <taxon>Insecta</taxon>
        <taxon>Pterygota</taxon>
        <taxon>Neoptera</taxon>
        <taxon>Endopterygota</taxon>
        <taxon>Lepidoptera</taxon>
        <taxon>Glossata</taxon>
        <taxon>Ditrysia</taxon>
        <taxon>Papilionoidea</taxon>
        <taxon>Papilionidae</taxon>
        <taxon>Parnassiinae</taxon>
        <taxon>Parnassini</taxon>
        <taxon>Parnassius</taxon>
        <taxon>Driopa</taxon>
    </lineage>
</organism>
<name>A0AAV1KL82_9NEOP</name>
<dbReference type="EMBL" id="CAVLGL010000046">
    <property type="protein sequence ID" value="CAK1582557.1"/>
    <property type="molecule type" value="Genomic_DNA"/>
</dbReference>
<evidence type="ECO:0000256" key="1">
    <source>
        <dbReference type="SAM" id="MobiDB-lite"/>
    </source>
</evidence>
<comment type="caution">
    <text evidence="2">The sequence shown here is derived from an EMBL/GenBank/DDBJ whole genome shotgun (WGS) entry which is preliminary data.</text>
</comment>
<sequence>MAHDPDTIFKVLRPVPEFDGNPNVLTRFIKLCDQICAAYLSNEPGSELSNLCLLNGILNKITGPAATTLNSNGIPESWHGIRTALINNFSDQRDETALYNDLSLATQGNSSPQEFYARCQTLFSTIMTYVTLHETLPTTIEAKRVLYKNLTKQAFVRGLKEPLGSRIRCMRPDTVEKALEFVQEELNVMYLQQRGESFAERKPQAPKPLQPSYMTLPLQKPFSFPAPIPMPNLQRPLHVPQQQGFRPNVPPQYNMPTRTQQMFRALPPNYKPHSNTFRLPNRNPPHDSGPKPMSGVSHYVPKPMPPTGLTGHDWRKYGNPPPSNYFKSREMNFNECADYDSYYYPEHQYDYYDYNDNDDYTNTVAYDYDDTQHYQYHDATEINDTTQQDNIDCQPSTSSSPQDFQKTRFSKKPK</sequence>
<dbReference type="AlphaFoldDB" id="A0AAV1KL82"/>
<reference evidence="2 3" key="1">
    <citation type="submission" date="2023-11" db="EMBL/GenBank/DDBJ databases">
        <authorList>
            <person name="Hedman E."/>
            <person name="Englund M."/>
            <person name="Stromberg M."/>
            <person name="Nyberg Akerstrom W."/>
            <person name="Nylinder S."/>
            <person name="Jareborg N."/>
            <person name="Kallberg Y."/>
            <person name="Kronander E."/>
        </authorList>
    </citation>
    <scope>NUCLEOTIDE SEQUENCE [LARGE SCALE GENOMIC DNA]</scope>
</reference>
<evidence type="ECO:0000313" key="2">
    <source>
        <dbReference type="EMBL" id="CAK1582557.1"/>
    </source>
</evidence>
<feature type="compositionally biased region" description="Polar residues" evidence="1">
    <location>
        <begin position="386"/>
        <end position="404"/>
    </location>
</feature>
<accession>A0AAV1KL82</accession>